<keyword evidence="3" id="KW-1185">Reference proteome</keyword>
<feature type="compositionally biased region" description="Basic and acidic residues" evidence="1">
    <location>
        <begin position="158"/>
        <end position="167"/>
    </location>
</feature>
<feature type="region of interest" description="Disordered" evidence="1">
    <location>
        <begin position="123"/>
        <end position="187"/>
    </location>
</feature>
<accession>A0A164ZGW1</accession>
<dbReference type="AlphaFoldDB" id="A0A164ZGW1"/>
<proteinExistence type="predicted"/>
<feature type="compositionally biased region" description="Polar residues" evidence="1">
    <location>
        <begin position="123"/>
        <end position="144"/>
    </location>
</feature>
<evidence type="ECO:0000313" key="3">
    <source>
        <dbReference type="Proteomes" id="UP000076858"/>
    </source>
</evidence>
<organism evidence="2 3">
    <name type="scientific">Daphnia magna</name>
    <dbReference type="NCBI Taxonomy" id="35525"/>
    <lineage>
        <taxon>Eukaryota</taxon>
        <taxon>Metazoa</taxon>
        <taxon>Ecdysozoa</taxon>
        <taxon>Arthropoda</taxon>
        <taxon>Crustacea</taxon>
        <taxon>Branchiopoda</taxon>
        <taxon>Diplostraca</taxon>
        <taxon>Cladocera</taxon>
        <taxon>Anomopoda</taxon>
        <taxon>Daphniidae</taxon>
        <taxon>Daphnia</taxon>
    </lineage>
</organism>
<evidence type="ECO:0000256" key="1">
    <source>
        <dbReference type="SAM" id="MobiDB-lite"/>
    </source>
</evidence>
<sequence length="317" mass="35621">MKSFCKEKVQKICKKKSAISFNILQVSIYIWETCSKIKKYTIMNCMRTQCVNAEIKAGKANALLLRNPGHLLQYPTNCCWCSNHHKKDTIMAAAAEQQLKEKKKNRFRERFLLTQAASLDEVMTSSTGSMEGESPSGNTTTDGTSRCSRMRRMLFRRTRSETEDRTRNSRLNKTDSIPSSTPDQVGLRLNFPPESSVSEEVSDASFTLPQLHSLMPRSPPPPYDKETNTPHLAGVCPPTYDEAMAQSGPNDQNGPNLPAMVSNLPIGYCNCRECQARYFNSEEEEQEDNCADAVFPMETHVLMQEVLADGMAFCSVM</sequence>
<dbReference type="EMBL" id="LRGB01000725">
    <property type="protein sequence ID" value="KZS16347.1"/>
    <property type="molecule type" value="Genomic_DNA"/>
</dbReference>
<evidence type="ECO:0000313" key="2">
    <source>
        <dbReference type="EMBL" id="KZS16347.1"/>
    </source>
</evidence>
<feature type="compositionally biased region" description="Basic residues" evidence="1">
    <location>
        <begin position="148"/>
        <end position="157"/>
    </location>
</feature>
<reference evidence="2 3" key="1">
    <citation type="submission" date="2016-03" db="EMBL/GenBank/DDBJ databases">
        <title>EvidentialGene: Evidence-directed Construction of Genes on Genomes.</title>
        <authorList>
            <person name="Gilbert D.G."/>
            <person name="Choi J.-H."/>
            <person name="Mockaitis K."/>
            <person name="Colbourne J."/>
            <person name="Pfrender M."/>
        </authorList>
    </citation>
    <scope>NUCLEOTIDE SEQUENCE [LARGE SCALE GENOMIC DNA]</scope>
    <source>
        <strain evidence="2 3">Xinb3</strain>
        <tissue evidence="2">Complete organism</tissue>
    </source>
</reference>
<comment type="caution">
    <text evidence="2">The sequence shown here is derived from an EMBL/GenBank/DDBJ whole genome shotgun (WGS) entry which is preliminary data.</text>
</comment>
<protein>
    <submittedName>
        <fullName evidence="2">Uncharacterized protein</fullName>
    </submittedName>
</protein>
<feature type="compositionally biased region" description="Polar residues" evidence="1">
    <location>
        <begin position="174"/>
        <end position="183"/>
    </location>
</feature>
<dbReference type="Proteomes" id="UP000076858">
    <property type="component" value="Unassembled WGS sequence"/>
</dbReference>
<name>A0A164ZGW1_9CRUS</name>
<gene>
    <name evidence="2" type="ORF">APZ42_017976</name>
</gene>